<feature type="compositionally biased region" description="Basic and acidic residues" evidence="1">
    <location>
        <begin position="180"/>
        <end position="189"/>
    </location>
</feature>
<feature type="compositionally biased region" description="Basic and acidic residues" evidence="1">
    <location>
        <begin position="361"/>
        <end position="374"/>
    </location>
</feature>
<feature type="compositionally biased region" description="Low complexity" evidence="1">
    <location>
        <begin position="466"/>
        <end position="477"/>
    </location>
</feature>
<feature type="compositionally biased region" description="Basic and acidic residues" evidence="1">
    <location>
        <begin position="142"/>
        <end position="152"/>
    </location>
</feature>
<sequence length="1026" mass="106060">MGSRGPPPGLSSLGAFHLLAASSSSEPSSQTPSSCPLSEADVASTVDASIAKTHVLRGSQAKICYSVGTLLALSTSKLVCKPEKLPALKAWYGEEDAKAYRAKAHSVSQGPDLERNNGNRRGDGARESHRRRDQQPIEDEEGHSYGRYDSRKNVTSSGKNPFGQISASGTFRPAGGPDSPSEKQFRMGSERIMPSNRGRIGLGVNDQQRRDPVTGRRIPGAGIDEGDDEDSGAGDALDRRSNNVGVRSGYADTAADWRRPGQASALRDGMRYARDGGGVGGNTRDRNEGSERRRAPAWMEEIRGASSSRQPAWMGGDDDDEQPLSRRAPQRRDRQTREEEVFDLPPVTGNHVDSIQAFKAQMKEKERLEREAKAGAKKATRPPPGLGAPADLATSAVPTSLLSPTKSASPLATKEQGDDSFGATAAAASSSPASPSRARNAPPPGLGGSSANETSAANPITEGAPQLQLQQQGGRSSRFARFFDSKARDPQSAALVAQQKAMEGAAAGAGGGASGATNSSSTNGQLAAGAGAGVDLSSLFGGASLSGGGDATESVALKQESQAQSAEQASMQKLLAMLQSGIAPSALSPGEQQQQQARPEPHDQVRHMVPSPMMSQSEMGGTGGPPRSADLQVLLGGGQPPQRSPPHAHLGQRSSHIVGQLQQQDGHAAHLHQHQHMSLSGVPPPGSSPPRPFAGHPGMAPGMPPLPPFMTGPPSQQQQQQVRLPPAFAALPSAGMPTSPVAPPELHGHPEAQGSAAGERSSSRGGNGVGGGGLPPLVGLPPHLQQQLYGLPPYVQHQVLSAQQQQLQQQQRVGPSGLPLHESARHIGGGERRSAGSQPQQQTSSDSNNALPPSLSPILAQLREQSPGAAQGGQQRAGTMQPLPPGFTHQHHLPPHHHQHGGGGGHPGLPLGLSPGSQGIGGGGGTGDGVGSSSVGAPASLYLQAMLQQQYGGAGYRGGSGDAPSHQQQQVPYQAYEHGMQHQHHQQRMAPPPLGMDLPPGMTGANIMALLKGGGGGEGEGMGGAQ</sequence>
<feature type="compositionally biased region" description="Basic residues" evidence="1">
    <location>
        <begin position="889"/>
        <end position="900"/>
    </location>
</feature>
<proteinExistence type="predicted"/>
<dbReference type="EMBL" id="JMSN01000120">
    <property type="protein sequence ID" value="KDN38325.1"/>
    <property type="molecule type" value="Genomic_DNA"/>
</dbReference>
<name>A0A066VID0_TILAU</name>
<reference evidence="2 3" key="1">
    <citation type="submission" date="2014-05" db="EMBL/GenBank/DDBJ databases">
        <title>Draft genome sequence of a rare smut relative, Tilletiaria anomala UBC 951.</title>
        <authorList>
            <consortium name="DOE Joint Genome Institute"/>
            <person name="Toome M."/>
            <person name="Kuo A."/>
            <person name="Henrissat B."/>
            <person name="Lipzen A."/>
            <person name="Tritt A."/>
            <person name="Yoshinaga Y."/>
            <person name="Zane M."/>
            <person name="Barry K."/>
            <person name="Grigoriev I.V."/>
            <person name="Spatafora J.W."/>
            <person name="Aimea M.C."/>
        </authorList>
    </citation>
    <scope>NUCLEOTIDE SEQUENCE [LARGE SCALE GENOMIC DNA]</scope>
    <source>
        <strain evidence="2 3">UBC 951</strain>
    </source>
</reference>
<feature type="compositionally biased region" description="Pro residues" evidence="1">
    <location>
        <begin position="702"/>
        <end position="711"/>
    </location>
</feature>
<feature type="compositionally biased region" description="Low complexity" evidence="1">
    <location>
        <begin position="802"/>
        <end position="811"/>
    </location>
</feature>
<dbReference type="AlphaFoldDB" id="A0A066VID0"/>
<feature type="compositionally biased region" description="Pro residues" evidence="1">
    <location>
        <begin position="682"/>
        <end position="692"/>
    </location>
</feature>
<feature type="compositionally biased region" description="Polar residues" evidence="1">
    <location>
        <begin position="153"/>
        <end position="169"/>
    </location>
</feature>
<keyword evidence="3" id="KW-1185">Reference proteome</keyword>
<feature type="region of interest" description="Disordered" evidence="1">
    <location>
        <begin position="102"/>
        <end position="563"/>
    </location>
</feature>
<feature type="compositionally biased region" description="Basic and acidic residues" evidence="1">
    <location>
        <begin position="330"/>
        <end position="339"/>
    </location>
</feature>
<gene>
    <name evidence="2" type="ORF">K437DRAFT_259449</name>
</gene>
<comment type="caution">
    <text evidence="2">The sequence shown here is derived from an EMBL/GenBank/DDBJ whole genome shotgun (WGS) entry which is preliminary data.</text>
</comment>
<accession>A0A066VID0</accession>
<feature type="compositionally biased region" description="Gly residues" evidence="1">
    <location>
        <begin position="918"/>
        <end position="930"/>
    </location>
</feature>
<feature type="compositionally biased region" description="Basic and acidic residues" evidence="1">
    <location>
        <begin position="822"/>
        <end position="834"/>
    </location>
</feature>
<dbReference type="RefSeq" id="XP_013240683.1">
    <property type="nucleotide sequence ID" value="XM_013385229.1"/>
</dbReference>
<feature type="compositionally biased region" description="Low complexity" evidence="1">
    <location>
        <begin position="753"/>
        <end position="764"/>
    </location>
</feature>
<evidence type="ECO:0000313" key="3">
    <source>
        <dbReference type="Proteomes" id="UP000027361"/>
    </source>
</evidence>
<dbReference type="GeneID" id="25265280"/>
<feature type="compositionally biased region" description="Basic and acidic residues" evidence="1">
    <location>
        <begin position="283"/>
        <end position="294"/>
    </location>
</feature>
<dbReference type="OrthoDB" id="3366967at2759"/>
<evidence type="ECO:0000256" key="1">
    <source>
        <dbReference type="SAM" id="MobiDB-lite"/>
    </source>
</evidence>
<feature type="compositionally biased region" description="Polar residues" evidence="1">
    <location>
        <begin position="835"/>
        <end position="851"/>
    </location>
</feature>
<feature type="compositionally biased region" description="Low complexity" evidence="1">
    <location>
        <begin position="425"/>
        <end position="440"/>
    </location>
</feature>
<feature type="compositionally biased region" description="Low complexity" evidence="1">
    <location>
        <begin position="868"/>
        <end position="878"/>
    </location>
</feature>
<feature type="compositionally biased region" description="Low complexity" evidence="1">
    <location>
        <begin position="908"/>
        <end position="917"/>
    </location>
</feature>
<protein>
    <submittedName>
        <fullName evidence="2">Uncharacterized protein</fullName>
    </submittedName>
</protein>
<dbReference type="HOGENOM" id="CLU_304866_0_0_1"/>
<feature type="region of interest" description="Disordered" evidence="1">
    <location>
        <begin position="585"/>
        <end position="778"/>
    </location>
</feature>
<feature type="compositionally biased region" description="Polar residues" evidence="1">
    <location>
        <begin position="652"/>
        <end position="665"/>
    </location>
</feature>
<feature type="compositionally biased region" description="Low complexity" evidence="1">
    <location>
        <begin position="712"/>
        <end position="721"/>
    </location>
</feature>
<feature type="compositionally biased region" description="Gly residues" evidence="1">
    <location>
        <begin position="765"/>
        <end position="774"/>
    </location>
</feature>
<feature type="compositionally biased region" description="Polar residues" evidence="1">
    <location>
        <begin position="449"/>
        <end position="458"/>
    </location>
</feature>
<evidence type="ECO:0000313" key="2">
    <source>
        <dbReference type="EMBL" id="KDN38325.1"/>
    </source>
</evidence>
<dbReference type="InParanoid" id="A0A066VID0"/>
<feature type="compositionally biased region" description="Basic and acidic residues" evidence="1">
    <location>
        <begin position="112"/>
        <end position="127"/>
    </location>
</feature>
<feature type="compositionally biased region" description="Polar residues" evidence="1">
    <location>
        <begin position="396"/>
        <end position="410"/>
    </location>
</feature>
<feature type="region of interest" description="Disordered" evidence="1">
    <location>
        <begin position="802"/>
        <end position="932"/>
    </location>
</feature>
<dbReference type="Proteomes" id="UP000027361">
    <property type="component" value="Unassembled WGS sequence"/>
</dbReference>
<dbReference type="OMA" id="WMETYIP"/>
<organism evidence="2 3">
    <name type="scientific">Tilletiaria anomala (strain ATCC 24038 / CBS 436.72 / UBC 951)</name>
    <dbReference type="NCBI Taxonomy" id="1037660"/>
    <lineage>
        <taxon>Eukaryota</taxon>
        <taxon>Fungi</taxon>
        <taxon>Dikarya</taxon>
        <taxon>Basidiomycota</taxon>
        <taxon>Ustilaginomycotina</taxon>
        <taxon>Exobasidiomycetes</taxon>
        <taxon>Georgefischeriales</taxon>
        <taxon>Tilletiariaceae</taxon>
        <taxon>Tilletiaria</taxon>
    </lineage>
</organism>
<feature type="compositionally biased region" description="Low complexity" evidence="1">
    <location>
        <begin position="515"/>
        <end position="524"/>
    </location>
</feature>